<dbReference type="Proteomes" id="UP001174934">
    <property type="component" value="Unassembled WGS sequence"/>
</dbReference>
<keyword evidence="2" id="KW-1185">Reference proteome</keyword>
<organism evidence="1 2">
    <name type="scientific">Bombardia bombarda</name>
    <dbReference type="NCBI Taxonomy" id="252184"/>
    <lineage>
        <taxon>Eukaryota</taxon>
        <taxon>Fungi</taxon>
        <taxon>Dikarya</taxon>
        <taxon>Ascomycota</taxon>
        <taxon>Pezizomycotina</taxon>
        <taxon>Sordariomycetes</taxon>
        <taxon>Sordariomycetidae</taxon>
        <taxon>Sordariales</taxon>
        <taxon>Lasiosphaeriaceae</taxon>
        <taxon>Bombardia</taxon>
    </lineage>
</organism>
<evidence type="ECO:0000313" key="1">
    <source>
        <dbReference type="EMBL" id="KAK0612604.1"/>
    </source>
</evidence>
<protein>
    <submittedName>
        <fullName evidence="1">Uncharacterized protein</fullName>
    </submittedName>
</protein>
<sequence>MAHPADLITRRQSSQLHPTTETSLYFIFKWLVDLPDRPADFAHPFDYEIEVPSSPFEDQAISMTFCHGDDTPTEQTMVDSIFNAGGDASTGHTFSIVQVSSIAPASSLSSYSSFVWVDDTSLVSPPNIVARDDRNSRAELDVFSIPYEGLGVLHILKGWVSIGEERKGEQISKGVVWCAQGVTFPGVVGWKYSVEMRTCPRVNHAAGSKANILAAAKLSGFQEIVGGFCHCGHQFV</sequence>
<dbReference type="EMBL" id="JAULSR010000009">
    <property type="protein sequence ID" value="KAK0612604.1"/>
    <property type="molecule type" value="Genomic_DNA"/>
</dbReference>
<name>A0AA39TMD5_9PEZI</name>
<gene>
    <name evidence="1" type="ORF">B0T17DRAFT_602977</name>
</gene>
<proteinExistence type="predicted"/>
<dbReference type="AlphaFoldDB" id="A0AA39TMD5"/>
<accession>A0AA39TMD5</accession>
<comment type="caution">
    <text evidence="1">The sequence shown here is derived from an EMBL/GenBank/DDBJ whole genome shotgun (WGS) entry which is preliminary data.</text>
</comment>
<evidence type="ECO:0000313" key="2">
    <source>
        <dbReference type="Proteomes" id="UP001174934"/>
    </source>
</evidence>
<reference evidence="1" key="1">
    <citation type="submission" date="2023-06" db="EMBL/GenBank/DDBJ databases">
        <title>Genome-scale phylogeny and comparative genomics of the fungal order Sordariales.</title>
        <authorList>
            <consortium name="Lawrence Berkeley National Laboratory"/>
            <person name="Hensen N."/>
            <person name="Bonometti L."/>
            <person name="Westerberg I."/>
            <person name="Brannstrom I.O."/>
            <person name="Guillou S."/>
            <person name="Cros-Aarteil S."/>
            <person name="Calhoun S."/>
            <person name="Haridas S."/>
            <person name="Kuo A."/>
            <person name="Mondo S."/>
            <person name="Pangilinan J."/>
            <person name="Riley R."/>
            <person name="LaButti K."/>
            <person name="Andreopoulos B."/>
            <person name="Lipzen A."/>
            <person name="Chen C."/>
            <person name="Yanf M."/>
            <person name="Daum C."/>
            <person name="Ng V."/>
            <person name="Clum A."/>
            <person name="Steindorff A."/>
            <person name="Ohm R."/>
            <person name="Martin F."/>
            <person name="Silar P."/>
            <person name="Natvig D."/>
            <person name="Lalanne C."/>
            <person name="Gautier V."/>
            <person name="Ament-velasquez S.L."/>
            <person name="Kruys A."/>
            <person name="Hutchinson M.I."/>
            <person name="Powell A.J."/>
            <person name="Barry K."/>
            <person name="Miller A.N."/>
            <person name="Grigoriev I.V."/>
            <person name="Debuchy R."/>
            <person name="Gladieux P."/>
            <person name="Thoren M.H."/>
            <person name="Johannesson H."/>
        </authorList>
    </citation>
    <scope>NUCLEOTIDE SEQUENCE</scope>
    <source>
        <strain evidence="1">SMH3391-2</strain>
    </source>
</reference>